<dbReference type="Proteomes" id="UP000295043">
    <property type="component" value="Unassembled WGS sequence"/>
</dbReference>
<name>A0A4R2BVU2_9HYPH</name>
<proteinExistence type="predicted"/>
<gene>
    <name evidence="1" type="ORF">EV184_108163</name>
</gene>
<reference evidence="1 2" key="1">
    <citation type="submission" date="2019-03" db="EMBL/GenBank/DDBJ databases">
        <title>Genomic Encyclopedia of Type Strains, Phase IV (KMG-V): Genome sequencing to study the core and pangenomes of soil and plant-associated prokaryotes.</title>
        <authorList>
            <person name="Whitman W."/>
        </authorList>
    </citation>
    <scope>NUCLEOTIDE SEQUENCE [LARGE SCALE GENOMIC DNA]</scope>
    <source>
        <strain evidence="1 2">23C40</strain>
    </source>
</reference>
<evidence type="ECO:0000313" key="1">
    <source>
        <dbReference type="EMBL" id="TCN30289.1"/>
    </source>
</evidence>
<dbReference type="AlphaFoldDB" id="A0A4R2BVU2"/>
<evidence type="ECO:0000313" key="2">
    <source>
        <dbReference type="Proteomes" id="UP000295043"/>
    </source>
</evidence>
<protein>
    <submittedName>
        <fullName evidence="1">Uncharacterized protein</fullName>
    </submittedName>
</protein>
<dbReference type="RefSeq" id="WP_132075765.1">
    <property type="nucleotide sequence ID" value="NZ_SLVU01000008.1"/>
</dbReference>
<accession>A0A4R2BVU2</accession>
<sequence length="76" mass="8155">MDTDIGSAFDVPGVIRGLHQDLVDLRSGKITSKEAQVRADIAKQIFNGLRLMVQAQRYLSGNAKSVPAIEGSEAAE</sequence>
<dbReference type="EMBL" id="SLVU01000008">
    <property type="protein sequence ID" value="TCN30289.1"/>
    <property type="molecule type" value="Genomic_DNA"/>
</dbReference>
<comment type="caution">
    <text evidence="1">The sequence shown here is derived from an EMBL/GenBank/DDBJ whole genome shotgun (WGS) entry which is preliminary data.</text>
</comment>
<organism evidence="1 2">
    <name type="scientific">Sinorhizobium americanum</name>
    <dbReference type="NCBI Taxonomy" id="194963"/>
    <lineage>
        <taxon>Bacteria</taxon>
        <taxon>Pseudomonadati</taxon>
        <taxon>Pseudomonadota</taxon>
        <taxon>Alphaproteobacteria</taxon>
        <taxon>Hyphomicrobiales</taxon>
        <taxon>Rhizobiaceae</taxon>
        <taxon>Sinorhizobium/Ensifer group</taxon>
        <taxon>Sinorhizobium</taxon>
    </lineage>
</organism>